<keyword evidence="4" id="KW-1185">Reference proteome</keyword>
<dbReference type="EMBL" id="BJMD01000028">
    <property type="protein sequence ID" value="GEB20890.1"/>
    <property type="molecule type" value="Genomic_DNA"/>
</dbReference>
<dbReference type="OrthoDB" id="5185819at2"/>
<dbReference type="GeneID" id="97302683"/>
<evidence type="ECO:0000313" key="3">
    <source>
        <dbReference type="EMBL" id="GEB20890.1"/>
    </source>
</evidence>
<comment type="caution">
    <text evidence="3">The sequence shown here is derived from an EMBL/GenBank/DDBJ whole genome shotgun (WGS) entry which is preliminary data.</text>
</comment>
<sequence>MSNPTTITAADGVPFVDTVREFDAPVSAVFKAHVDPDLLAKWLGPRSTVTKITEYNATTGGSWRYENGDDSGMYGFRGVFHTVETDALIIQTIEFEGAPNQVVISTTTFEEIDGRTRMSAHEVYPSVEARDMAVATGMDYGVIEGYERLDELLAS</sequence>
<accession>A0A4Y3NGF1</accession>
<evidence type="ECO:0000313" key="4">
    <source>
        <dbReference type="Proteomes" id="UP000317715"/>
    </source>
</evidence>
<dbReference type="InterPro" id="IPR023393">
    <property type="entry name" value="START-like_dom_sf"/>
</dbReference>
<dbReference type="RefSeq" id="WP_141286048.1">
    <property type="nucleotide sequence ID" value="NZ_BAAAWK010000001.1"/>
</dbReference>
<feature type="domain" description="Activator of Hsp90 ATPase homologue 1/2-like C-terminal" evidence="2">
    <location>
        <begin position="23"/>
        <end position="153"/>
    </location>
</feature>
<dbReference type="AlphaFoldDB" id="A0A4Y3NGF1"/>
<evidence type="ECO:0000259" key="2">
    <source>
        <dbReference type="Pfam" id="PF08327"/>
    </source>
</evidence>
<organism evidence="3 4">
    <name type="scientific">Paenarthrobacter aurescens</name>
    <name type="common">Arthrobacter aurescens</name>
    <dbReference type="NCBI Taxonomy" id="43663"/>
    <lineage>
        <taxon>Bacteria</taxon>
        <taxon>Bacillati</taxon>
        <taxon>Actinomycetota</taxon>
        <taxon>Actinomycetes</taxon>
        <taxon>Micrococcales</taxon>
        <taxon>Micrococcaceae</taxon>
        <taxon>Paenarthrobacter</taxon>
    </lineage>
</organism>
<reference evidence="3 4" key="1">
    <citation type="submission" date="2019-06" db="EMBL/GenBank/DDBJ databases">
        <title>Whole genome shotgun sequence of Paenarthrobacter aurescens NBRC 12136.</title>
        <authorList>
            <person name="Hosoyama A."/>
            <person name="Uohara A."/>
            <person name="Ohji S."/>
            <person name="Ichikawa N."/>
        </authorList>
    </citation>
    <scope>NUCLEOTIDE SEQUENCE [LARGE SCALE GENOMIC DNA]</scope>
    <source>
        <strain evidence="3 4">NBRC 12136</strain>
    </source>
</reference>
<dbReference type="SUPFAM" id="SSF55961">
    <property type="entry name" value="Bet v1-like"/>
    <property type="match status" value="1"/>
</dbReference>
<name>A0A4Y3NGF1_PAEAU</name>
<dbReference type="Proteomes" id="UP000317715">
    <property type="component" value="Unassembled WGS sequence"/>
</dbReference>
<evidence type="ECO:0000256" key="1">
    <source>
        <dbReference type="ARBA" id="ARBA00006817"/>
    </source>
</evidence>
<dbReference type="Gene3D" id="3.30.530.20">
    <property type="match status" value="1"/>
</dbReference>
<dbReference type="Pfam" id="PF08327">
    <property type="entry name" value="AHSA1"/>
    <property type="match status" value="1"/>
</dbReference>
<proteinExistence type="inferred from homology"/>
<dbReference type="CDD" id="cd07826">
    <property type="entry name" value="SRPBCC_CalC_Aha1-like_9"/>
    <property type="match status" value="1"/>
</dbReference>
<gene>
    <name evidence="3" type="ORF">AAU01_36450</name>
</gene>
<dbReference type="InterPro" id="IPR013538">
    <property type="entry name" value="ASHA1/2-like_C"/>
</dbReference>
<protein>
    <submittedName>
        <fullName evidence="3">Activator of HSP90 ATPase</fullName>
    </submittedName>
</protein>
<comment type="similarity">
    <text evidence="1">Belongs to the AHA1 family.</text>
</comment>